<keyword evidence="2" id="KW-1185">Reference proteome</keyword>
<accession>A0A9E7I3Z7</accession>
<reference evidence="1" key="1">
    <citation type="submission" date="2022-05" db="EMBL/GenBank/DDBJ databases">
        <title>The Musa troglodytarum L. genome provides insights into the mechanism of non-climacteric behaviour and enrichment of carotenoids.</title>
        <authorList>
            <person name="Wang J."/>
        </authorList>
    </citation>
    <scope>NUCLEOTIDE SEQUENCE</scope>
    <source>
        <tissue evidence="1">Leaf</tissue>
    </source>
</reference>
<gene>
    <name evidence="1" type="ORF">MUK42_33736</name>
</gene>
<dbReference type="EMBL" id="CP097511">
    <property type="protein sequence ID" value="URE45285.1"/>
    <property type="molecule type" value="Genomic_DNA"/>
</dbReference>
<protein>
    <submittedName>
        <fullName evidence="1">Uncharacterized protein</fullName>
    </submittedName>
</protein>
<evidence type="ECO:0000313" key="2">
    <source>
        <dbReference type="Proteomes" id="UP001055439"/>
    </source>
</evidence>
<sequence length="99" mass="11064">MRRKAAAFAPSKCKKAWQSNNRPISIDGSVGTTHSDRRMLQSDGPVETLALALRPCRTRSADGELRKPSLLLDSWRLLSFLLEVSYPASSFRFLEVVSL</sequence>
<name>A0A9E7I3Z7_9LILI</name>
<dbReference type="AlphaFoldDB" id="A0A9E7I3Z7"/>
<proteinExistence type="predicted"/>
<organism evidence="1 2">
    <name type="scientific">Musa troglodytarum</name>
    <name type="common">fe'i banana</name>
    <dbReference type="NCBI Taxonomy" id="320322"/>
    <lineage>
        <taxon>Eukaryota</taxon>
        <taxon>Viridiplantae</taxon>
        <taxon>Streptophyta</taxon>
        <taxon>Embryophyta</taxon>
        <taxon>Tracheophyta</taxon>
        <taxon>Spermatophyta</taxon>
        <taxon>Magnoliopsida</taxon>
        <taxon>Liliopsida</taxon>
        <taxon>Zingiberales</taxon>
        <taxon>Musaceae</taxon>
        <taxon>Musa</taxon>
    </lineage>
</organism>
<evidence type="ECO:0000313" key="1">
    <source>
        <dbReference type="EMBL" id="URE45285.1"/>
    </source>
</evidence>
<dbReference type="Proteomes" id="UP001055439">
    <property type="component" value="Chromosome 9"/>
</dbReference>